<keyword evidence="1" id="KW-0732">Signal</keyword>
<protein>
    <submittedName>
        <fullName evidence="2">Uncharacterized protein</fullName>
    </submittedName>
</protein>
<feature type="signal peptide" evidence="1">
    <location>
        <begin position="1"/>
        <end position="21"/>
    </location>
</feature>
<comment type="caution">
    <text evidence="2">The sequence shown here is derived from an EMBL/GenBank/DDBJ whole genome shotgun (WGS) entry which is preliminary data.</text>
</comment>
<dbReference type="AlphaFoldDB" id="A0A8E1UQ07"/>
<sequence length="296" mass="31565">MKKTCVLLLCASMIVAGCTTGAGTGAYAGSTLGALLGSAIGGIAGGPRGSDIGTLVGMAGGAAVGGALGAQADKQQQEYQRYEDARFEQKYAEHRRAATAGNDGYDRHYDDSYDSRSYDGMNNGGGYEDSGFDPTNSGDDVLYDFNGSDYTGNYTASHPEHVVPSARYDEIGTPAKVDDRLPLEVRNARFVDDNQDHKLSGDELSKVIFEIYNVSGSTVYDVQPMVVETTGNKRIYVSNSIHVERIVPGKGVRYTAMVKGGKKLKDGTACFRIYAVQGNGNVVSNVSEFNIATARR</sequence>
<dbReference type="PROSITE" id="PS51257">
    <property type="entry name" value="PROKAR_LIPOPROTEIN"/>
    <property type="match status" value="1"/>
</dbReference>
<dbReference type="InterPro" id="IPR018247">
    <property type="entry name" value="EF_Hand_1_Ca_BS"/>
</dbReference>
<proteinExistence type="predicted"/>
<dbReference type="RefSeq" id="WP_053398829.1">
    <property type="nucleotide sequence ID" value="NZ_LFQU01000023.1"/>
</dbReference>
<evidence type="ECO:0000256" key="1">
    <source>
        <dbReference type="SAM" id="SignalP"/>
    </source>
</evidence>
<dbReference type="Proteomes" id="UP000036951">
    <property type="component" value="Unassembled WGS sequence"/>
</dbReference>
<evidence type="ECO:0000313" key="3">
    <source>
        <dbReference type="Proteomes" id="UP000036951"/>
    </source>
</evidence>
<reference evidence="2 3" key="1">
    <citation type="submission" date="2015-06" db="EMBL/GenBank/DDBJ databases">
        <title>Prevotella sp. 109, sp. nov., a novel member of the family Prevotellaceae isolated from human faeces.</title>
        <authorList>
            <person name="Shkoporov A.N."/>
            <person name="Chaplin A.V."/>
            <person name="Kafarskaia L.I."/>
            <person name="Efimov B.A."/>
        </authorList>
    </citation>
    <scope>NUCLEOTIDE SEQUENCE [LARGE SCALE GENOMIC DNA]</scope>
    <source>
        <strain evidence="2 3">109</strain>
    </source>
</reference>
<evidence type="ECO:0000313" key="2">
    <source>
        <dbReference type="EMBL" id="KOO67836.1"/>
    </source>
</evidence>
<feature type="chain" id="PRO_5034912501" evidence="1">
    <location>
        <begin position="22"/>
        <end position="296"/>
    </location>
</feature>
<gene>
    <name evidence="2" type="ORF">ACU52_11105</name>
</gene>
<name>A0A8E1UQ07_9BACT</name>
<dbReference type="PROSITE" id="PS00018">
    <property type="entry name" value="EF_HAND_1"/>
    <property type="match status" value="1"/>
</dbReference>
<dbReference type="EMBL" id="LFQU01000023">
    <property type="protein sequence ID" value="KOO67836.1"/>
    <property type="molecule type" value="Genomic_DNA"/>
</dbReference>
<accession>A0A8E1UQ07</accession>
<keyword evidence="3" id="KW-1185">Reference proteome</keyword>
<dbReference type="OrthoDB" id="1082851at2"/>
<organism evidence="2 3">
    <name type="scientific">Xylanibacter rarus</name>
    <dbReference type="NCBI Taxonomy" id="1676614"/>
    <lineage>
        <taxon>Bacteria</taxon>
        <taxon>Pseudomonadati</taxon>
        <taxon>Bacteroidota</taxon>
        <taxon>Bacteroidia</taxon>
        <taxon>Bacteroidales</taxon>
        <taxon>Prevotellaceae</taxon>
        <taxon>Xylanibacter</taxon>
    </lineage>
</organism>